<dbReference type="Pfam" id="PF00581">
    <property type="entry name" value="Rhodanese"/>
    <property type="match status" value="1"/>
</dbReference>
<dbReference type="PANTHER" id="PTHR43031:SF1">
    <property type="entry name" value="PYRIDINE NUCLEOTIDE-DISULPHIDE OXIDOREDUCTASE"/>
    <property type="match status" value="1"/>
</dbReference>
<sequence length="106" mass="11449">MTPHPYQDIPPSQLDTLGPEVRRIDVRELDEYTGPLGHLPGAELVPLGTLEAASASWPREQPLLLICRSGNRSAKAAQTLARGGFQHLYNLAGGMLAVREPLTPQG</sequence>
<dbReference type="PANTHER" id="PTHR43031">
    <property type="entry name" value="FAD-DEPENDENT OXIDOREDUCTASE"/>
    <property type="match status" value="1"/>
</dbReference>
<dbReference type="AlphaFoldDB" id="A0A3A8JAI0"/>
<dbReference type="Proteomes" id="UP000268313">
    <property type="component" value="Unassembled WGS sequence"/>
</dbReference>
<dbReference type="SUPFAM" id="SSF52821">
    <property type="entry name" value="Rhodanese/Cell cycle control phosphatase"/>
    <property type="match status" value="1"/>
</dbReference>
<dbReference type="CDD" id="cd00158">
    <property type="entry name" value="RHOD"/>
    <property type="match status" value="1"/>
</dbReference>
<name>A0A3A8JAI0_9BACT</name>
<evidence type="ECO:0000313" key="2">
    <source>
        <dbReference type="EMBL" id="RKG92837.1"/>
    </source>
</evidence>
<dbReference type="InterPro" id="IPR050229">
    <property type="entry name" value="GlpE_sulfurtransferase"/>
</dbReference>
<proteinExistence type="predicted"/>
<dbReference type="Gene3D" id="3.40.250.10">
    <property type="entry name" value="Rhodanese-like domain"/>
    <property type="match status" value="1"/>
</dbReference>
<dbReference type="OrthoDB" id="285281at2"/>
<feature type="domain" description="Rhodanese" evidence="1">
    <location>
        <begin position="17"/>
        <end position="104"/>
    </location>
</feature>
<comment type="caution">
    <text evidence="2">The sequence shown here is derived from an EMBL/GenBank/DDBJ whole genome shotgun (WGS) entry which is preliminary data.</text>
</comment>
<evidence type="ECO:0000259" key="1">
    <source>
        <dbReference type="PROSITE" id="PS50206"/>
    </source>
</evidence>
<protein>
    <submittedName>
        <fullName evidence="2">Rhodanese-like domain-containing protein</fullName>
    </submittedName>
</protein>
<dbReference type="PROSITE" id="PS50206">
    <property type="entry name" value="RHODANESE_3"/>
    <property type="match status" value="1"/>
</dbReference>
<dbReference type="InterPro" id="IPR036873">
    <property type="entry name" value="Rhodanese-like_dom_sf"/>
</dbReference>
<dbReference type="InterPro" id="IPR001763">
    <property type="entry name" value="Rhodanese-like_dom"/>
</dbReference>
<dbReference type="SMART" id="SM00450">
    <property type="entry name" value="RHOD"/>
    <property type="match status" value="1"/>
</dbReference>
<organism evidence="2 3">
    <name type="scientific">Corallococcus carmarthensis</name>
    <dbReference type="NCBI Taxonomy" id="2316728"/>
    <lineage>
        <taxon>Bacteria</taxon>
        <taxon>Pseudomonadati</taxon>
        <taxon>Myxococcota</taxon>
        <taxon>Myxococcia</taxon>
        <taxon>Myxococcales</taxon>
        <taxon>Cystobacterineae</taxon>
        <taxon>Myxococcaceae</taxon>
        <taxon>Corallococcus</taxon>
    </lineage>
</organism>
<reference evidence="3" key="1">
    <citation type="submission" date="2018-09" db="EMBL/GenBank/DDBJ databases">
        <authorList>
            <person name="Livingstone P.G."/>
            <person name="Whitworth D.E."/>
        </authorList>
    </citation>
    <scope>NUCLEOTIDE SEQUENCE [LARGE SCALE GENOMIC DNA]</scope>
    <source>
        <strain evidence="3">CA043D</strain>
    </source>
</reference>
<gene>
    <name evidence="2" type="ORF">D7X32_44140</name>
</gene>
<dbReference type="RefSeq" id="WP_120608448.1">
    <property type="nucleotide sequence ID" value="NZ_RAWE01000430.1"/>
</dbReference>
<keyword evidence="3" id="KW-1185">Reference proteome</keyword>
<evidence type="ECO:0000313" key="3">
    <source>
        <dbReference type="Proteomes" id="UP000268313"/>
    </source>
</evidence>
<accession>A0A3A8JAI0</accession>
<dbReference type="EMBL" id="RAWE01000430">
    <property type="protein sequence ID" value="RKG92837.1"/>
    <property type="molecule type" value="Genomic_DNA"/>
</dbReference>